<organism evidence="2 3">
    <name type="scientific">Actinospica acidithermotolerans</name>
    <dbReference type="NCBI Taxonomy" id="2828514"/>
    <lineage>
        <taxon>Bacteria</taxon>
        <taxon>Bacillati</taxon>
        <taxon>Actinomycetota</taxon>
        <taxon>Actinomycetes</taxon>
        <taxon>Catenulisporales</taxon>
        <taxon>Actinospicaceae</taxon>
        <taxon>Actinospica</taxon>
    </lineage>
</organism>
<comment type="caution">
    <text evidence="2">The sequence shown here is derived from an EMBL/GenBank/DDBJ whole genome shotgun (WGS) entry which is preliminary data.</text>
</comment>
<dbReference type="Proteomes" id="UP000676325">
    <property type="component" value="Unassembled WGS sequence"/>
</dbReference>
<evidence type="ECO:0008006" key="4">
    <source>
        <dbReference type="Google" id="ProtNLM"/>
    </source>
</evidence>
<dbReference type="AlphaFoldDB" id="A0A941E7T9"/>
<dbReference type="RefSeq" id="WP_212516548.1">
    <property type="nucleotide sequence ID" value="NZ_JAGSOH010000005.1"/>
</dbReference>
<accession>A0A941E7T9</accession>
<gene>
    <name evidence="2" type="ORF">KDK95_03685</name>
</gene>
<feature type="signal peptide" evidence="1">
    <location>
        <begin position="1"/>
        <end position="21"/>
    </location>
</feature>
<keyword evidence="1" id="KW-0732">Signal</keyword>
<feature type="chain" id="PRO_5038876504" description="LppX_LprAFG lipoprotein" evidence="1">
    <location>
        <begin position="22"/>
        <end position="295"/>
    </location>
</feature>
<protein>
    <recommendedName>
        <fullName evidence="4">LppX_LprAFG lipoprotein</fullName>
    </recommendedName>
</protein>
<sequence>MKRSKARLGIGAAAASLAVLAAAGCSGSGSGGATAQGTTAAGDPASLTLVADAMNKADSAGTVKVTGTMTTPGSTTPMTMTAEEEYSPSLEMSMTTQLNGQSISEVLIADKLYMKYAGLSAMMGGKPWGEIDLSQATGSLGSLSTLLSSVRDQNPTTQISALVASGDVSKVGTATVDGQQTTHYSGTLTTGQLATLSGGSAHLSAAQVAQLKSLLQDAGASAVTIDVWISSSGLPVEEKYAEKLSSGTVTGDMHLSDWGAPVSVGAPPSAEVYNMTSALTGAVASASAAAATSSH</sequence>
<dbReference type="SUPFAM" id="SSF89392">
    <property type="entry name" value="Prokaryotic lipoproteins and lipoprotein localization factors"/>
    <property type="match status" value="1"/>
</dbReference>
<evidence type="ECO:0000313" key="3">
    <source>
        <dbReference type="Proteomes" id="UP000676325"/>
    </source>
</evidence>
<reference evidence="2" key="1">
    <citation type="submission" date="2021-04" db="EMBL/GenBank/DDBJ databases">
        <title>Genome based classification of Actinospica acidithermotolerans sp. nov., an actinobacterium isolated from an Indonesian hot spring.</title>
        <authorList>
            <person name="Kusuma A.B."/>
            <person name="Putra K.E."/>
            <person name="Nafisah S."/>
            <person name="Loh J."/>
            <person name="Nouioui I."/>
            <person name="Goodfellow M."/>
        </authorList>
    </citation>
    <scope>NUCLEOTIDE SEQUENCE</scope>
    <source>
        <strain evidence="2">MGRD01-02</strain>
    </source>
</reference>
<dbReference type="PROSITE" id="PS51257">
    <property type="entry name" value="PROKAR_LIPOPROTEIN"/>
    <property type="match status" value="1"/>
</dbReference>
<evidence type="ECO:0000256" key="1">
    <source>
        <dbReference type="SAM" id="SignalP"/>
    </source>
</evidence>
<keyword evidence="3" id="KW-1185">Reference proteome</keyword>
<dbReference type="EMBL" id="JAGSOH010000005">
    <property type="protein sequence ID" value="MBR7825397.1"/>
    <property type="molecule type" value="Genomic_DNA"/>
</dbReference>
<dbReference type="Gene3D" id="2.50.20.20">
    <property type="match status" value="1"/>
</dbReference>
<evidence type="ECO:0000313" key="2">
    <source>
        <dbReference type="EMBL" id="MBR7825397.1"/>
    </source>
</evidence>
<name>A0A941E7T9_9ACTN</name>
<proteinExistence type="predicted"/>
<dbReference type="InterPro" id="IPR029046">
    <property type="entry name" value="LolA/LolB/LppX"/>
</dbReference>